<evidence type="ECO:0000313" key="3">
    <source>
        <dbReference type="Proteomes" id="UP000031449"/>
    </source>
</evidence>
<dbReference type="InterPro" id="IPR017926">
    <property type="entry name" value="GATASE"/>
</dbReference>
<dbReference type="OrthoDB" id="9807137at2"/>
<dbReference type="Proteomes" id="UP000031449">
    <property type="component" value="Chromosome"/>
</dbReference>
<dbReference type="SUPFAM" id="SSF52317">
    <property type="entry name" value="Class I glutamine amidotransferase-like"/>
    <property type="match status" value="1"/>
</dbReference>
<organism evidence="2 3">
    <name type="scientific">Jeotgalibacillus malaysiensis</name>
    <dbReference type="NCBI Taxonomy" id="1508404"/>
    <lineage>
        <taxon>Bacteria</taxon>
        <taxon>Bacillati</taxon>
        <taxon>Bacillota</taxon>
        <taxon>Bacilli</taxon>
        <taxon>Bacillales</taxon>
        <taxon>Caryophanaceae</taxon>
        <taxon>Jeotgalibacillus</taxon>
    </lineage>
</organism>
<dbReference type="PANTHER" id="PTHR42695:SF5">
    <property type="entry name" value="GLUTAMINE AMIDOTRANSFERASE YLR126C-RELATED"/>
    <property type="match status" value="1"/>
</dbReference>
<evidence type="ECO:0000259" key="1">
    <source>
        <dbReference type="Pfam" id="PF00117"/>
    </source>
</evidence>
<reference evidence="2 3" key="1">
    <citation type="submission" date="2014-08" db="EMBL/GenBank/DDBJ databases">
        <title>Complete genome of a marine bacteria Jeotgalibacillus malaysiensis.</title>
        <authorList>
            <person name="Yaakop A.S."/>
            <person name="Chan K.-G."/>
            <person name="Goh K.M."/>
        </authorList>
    </citation>
    <scope>NUCLEOTIDE SEQUENCE [LARGE SCALE GENOMIC DNA]</scope>
    <source>
        <strain evidence="2 3">D5</strain>
    </source>
</reference>
<accession>A0A0B5APL7</accession>
<dbReference type="PANTHER" id="PTHR42695">
    <property type="entry name" value="GLUTAMINE AMIDOTRANSFERASE YLR126C-RELATED"/>
    <property type="match status" value="1"/>
</dbReference>
<dbReference type="AlphaFoldDB" id="A0A0B5APL7"/>
<evidence type="ECO:0000313" key="2">
    <source>
        <dbReference type="EMBL" id="AJD90029.1"/>
    </source>
</evidence>
<dbReference type="HOGENOM" id="CLU_054974_3_1_9"/>
<protein>
    <recommendedName>
        <fullName evidence="1">Glutamine amidotransferase domain-containing protein</fullName>
    </recommendedName>
</protein>
<dbReference type="GO" id="GO:0005829">
    <property type="term" value="C:cytosol"/>
    <property type="evidence" value="ECO:0007669"/>
    <property type="project" value="TreeGrafter"/>
</dbReference>
<gene>
    <name evidence="2" type="ORF">JMA_07120</name>
</gene>
<name>A0A0B5APL7_9BACL</name>
<dbReference type="BioCyc" id="JESP1508404:G14D9-9929-MONOMER"/>
<dbReference type="Pfam" id="PF00117">
    <property type="entry name" value="GATase"/>
    <property type="match status" value="1"/>
</dbReference>
<keyword evidence="3" id="KW-1185">Reference proteome</keyword>
<sequence>MRFICLQHVWYDDAGYLEEWVKAWGCELHYIDAKKPDDYPVLQGDDVLVVLGGPNSVQELPENKWMQQEVDYIENAVNEKRKIIGICLGSQMLAHILGTEVSTLPKYEMGWAELNWHTSFLEDFDIDQLNIPMFHWHSDIYDLPKGAKPIAKSEITPVQGFYTDHILAFQFHPEMTVEGIQNLIDHDDQEIEKRDKTVDMEGPRADPGYVEQSHNRFQPILEKFLNVHGEKKID</sequence>
<dbReference type="Gene3D" id="3.40.50.880">
    <property type="match status" value="1"/>
</dbReference>
<dbReference type="EMBL" id="CP009416">
    <property type="protein sequence ID" value="AJD90029.1"/>
    <property type="molecule type" value="Genomic_DNA"/>
</dbReference>
<dbReference type="InterPro" id="IPR044992">
    <property type="entry name" value="ChyE-like"/>
</dbReference>
<feature type="domain" description="Glutamine amidotransferase" evidence="1">
    <location>
        <begin position="25"/>
        <end position="177"/>
    </location>
</feature>
<dbReference type="CDD" id="cd01741">
    <property type="entry name" value="GATase1_1"/>
    <property type="match status" value="1"/>
</dbReference>
<proteinExistence type="predicted"/>
<dbReference type="InterPro" id="IPR029062">
    <property type="entry name" value="Class_I_gatase-like"/>
</dbReference>
<dbReference type="KEGG" id="jeo:JMA_07120"/>
<dbReference type="PROSITE" id="PS51273">
    <property type="entry name" value="GATASE_TYPE_1"/>
    <property type="match status" value="1"/>
</dbReference>
<dbReference type="STRING" id="1508404.JMA_07120"/>